<dbReference type="EMBL" id="UINC01209711">
    <property type="protein sequence ID" value="SVE32847.1"/>
    <property type="molecule type" value="Genomic_DNA"/>
</dbReference>
<feature type="transmembrane region" description="Helical" evidence="1">
    <location>
        <begin position="17"/>
        <end position="38"/>
    </location>
</feature>
<accession>A0A383CKD2</accession>
<protein>
    <submittedName>
        <fullName evidence="2">Uncharacterized protein</fullName>
    </submittedName>
</protein>
<proteinExistence type="predicted"/>
<reference evidence="2" key="1">
    <citation type="submission" date="2018-05" db="EMBL/GenBank/DDBJ databases">
        <authorList>
            <person name="Lanie J.A."/>
            <person name="Ng W.-L."/>
            <person name="Kazmierczak K.M."/>
            <person name="Andrzejewski T.M."/>
            <person name="Davidsen T.M."/>
            <person name="Wayne K.J."/>
            <person name="Tettelin H."/>
            <person name="Glass J.I."/>
            <person name="Rusch D."/>
            <person name="Podicherti R."/>
            <person name="Tsui H.-C.T."/>
            <person name="Winkler M.E."/>
        </authorList>
    </citation>
    <scope>NUCLEOTIDE SEQUENCE</scope>
</reference>
<keyword evidence="1" id="KW-1133">Transmembrane helix</keyword>
<sequence>MQILDSIIDAVKKLTEVGLAVIALAVVVQVIFGTGAAFLPGDVVGNITGIVGSLGANGLVGLAAVAVLYSIFKRNS</sequence>
<evidence type="ECO:0000313" key="2">
    <source>
        <dbReference type="EMBL" id="SVE32847.1"/>
    </source>
</evidence>
<organism evidence="2">
    <name type="scientific">marine metagenome</name>
    <dbReference type="NCBI Taxonomy" id="408172"/>
    <lineage>
        <taxon>unclassified sequences</taxon>
        <taxon>metagenomes</taxon>
        <taxon>ecological metagenomes</taxon>
    </lineage>
</organism>
<name>A0A383CKD2_9ZZZZ</name>
<keyword evidence="1" id="KW-0472">Membrane</keyword>
<gene>
    <name evidence="2" type="ORF">METZ01_LOCUS485701</name>
</gene>
<feature type="transmembrane region" description="Helical" evidence="1">
    <location>
        <begin position="50"/>
        <end position="72"/>
    </location>
</feature>
<keyword evidence="1" id="KW-0812">Transmembrane</keyword>
<evidence type="ECO:0000256" key="1">
    <source>
        <dbReference type="SAM" id="Phobius"/>
    </source>
</evidence>
<dbReference type="AlphaFoldDB" id="A0A383CKD2"/>